<gene>
    <name evidence="2" type="ORF">DPMN_048690</name>
</gene>
<protein>
    <submittedName>
        <fullName evidence="2">Uncharacterized protein</fullName>
    </submittedName>
</protein>
<evidence type="ECO:0000313" key="3">
    <source>
        <dbReference type="Proteomes" id="UP000828390"/>
    </source>
</evidence>
<dbReference type="EMBL" id="JAIWYP010000011">
    <property type="protein sequence ID" value="KAH3741960.1"/>
    <property type="molecule type" value="Genomic_DNA"/>
</dbReference>
<dbReference type="AlphaFoldDB" id="A0A9D4DBB1"/>
<dbReference type="Proteomes" id="UP000828390">
    <property type="component" value="Unassembled WGS sequence"/>
</dbReference>
<organism evidence="2 3">
    <name type="scientific">Dreissena polymorpha</name>
    <name type="common">Zebra mussel</name>
    <name type="synonym">Mytilus polymorpha</name>
    <dbReference type="NCBI Taxonomy" id="45954"/>
    <lineage>
        <taxon>Eukaryota</taxon>
        <taxon>Metazoa</taxon>
        <taxon>Spiralia</taxon>
        <taxon>Lophotrochozoa</taxon>
        <taxon>Mollusca</taxon>
        <taxon>Bivalvia</taxon>
        <taxon>Autobranchia</taxon>
        <taxon>Heteroconchia</taxon>
        <taxon>Euheterodonta</taxon>
        <taxon>Imparidentia</taxon>
        <taxon>Neoheterodontei</taxon>
        <taxon>Myida</taxon>
        <taxon>Dreissenoidea</taxon>
        <taxon>Dreissenidae</taxon>
        <taxon>Dreissena</taxon>
    </lineage>
</organism>
<feature type="compositionally biased region" description="Basic and acidic residues" evidence="1">
    <location>
        <begin position="33"/>
        <end position="47"/>
    </location>
</feature>
<reference evidence="2" key="2">
    <citation type="submission" date="2020-11" db="EMBL/GenBank/DDBJ databases">
        <authorList>
            <person name="McCartney M.A."/>
            <person name="Auch B."/>
            <person name="Kono T."/>
            <person name="Mallez S."/>
            <person name="Becker A."/>
            <person name="Gohl D.M."/>
            <person name="Silverstein K.A.T."/>
            <person name="Koren S."/>
            <person name="Bechman K.B."/>
            <person name="Herman A."/>
            <person name="Abrahante J.E."/>
            <person name="Garbe J."/>
        </authorList>
    </citation>
    <scope>NUCLEOTIDE SEQUENCE</scope>
    <source>
        <strain evidence="2">Duluth1</strain>
        <tissue evidence="2">Whole animal</tissue>
    </source>
</reference>
<sequence length="55" mass="5956">MYTQPTEMAEGGIDPAMLQTESVPGHSSLHSRHTQERQGPKGPKDTKAYTTVTNG</sequence>
<reference evidence="2" key="1">
    <citation type="journal article" date="2019" name="bioRxiv">
        <title>The Genome of the Zebra Mussel, Dreissena polymorpha: A Resource for Invasive Species Research.</title>
        <authorList>
            <person name="McCartney M.A."/>
            <person name="Auch B."/>
            <person name="Kono T."/>
            <person name="Mallez S."/>
            <person name="Zhang Y."/>
            <person name="Obille A."/>
            <person name="Becker A."/>
            <person name="Abrahante J.E."/>
            <person name="Garbe J."/>
            <person name="Badalamenti J.P."/>
            <person name="Herman A."/>
            <person name="Mangelson H."/>
            <person name="Liachko I."/>
            <person name="Sullivan S."/>
            <person name="Sone E.D."/>
            <person name="Koren S."/>
            <person name="Silverstein K.A.T."/>
            <person name="Beckman K.B."/>
            <person name="Gohl D.M."/>
        </authorList>
    </citation>
    <scope>NUCLEOTIDE SEQUENCE</scope>
    <source>
        <strain evidence="2">Duluth1</strain>
        <tissue evidence="2">Whole animal</tissue>
    </source>
</reference>
<proteinExistence type="predicted"/>
<name>A0A9D4DBB1_DREPO</name>
<evidence type="ECO:0000256" key="1">
    <source>
        <dbReference type="SAM" id="MobiDB-lite"/>
    </source>
</evidence>
<evidence type="ECO:0000313" key="2">
    <source>
        <dbReference type="EMBL" id="KAH3741960.1"/>
    </source>
</evidence>
<feature type="region of interest" description="Disordered" evidence="1">
    <location>
        <begin position="1"/>
        <end position="55"/>
    </location>
</feature>
<comment type="caution">
    <text evidence="2">The sequence shown here is derived from an EMBL/GenBank/DDBJ whole genome shotgun (WGS) entry which is preliminary data.</text>
</comment>
<accession>A0A9D4DBB1</accession>
<keyword evidence="3" id="KW-1185">Reference proteome</keyword>